<evidence type="ECO:0000313" key="2">
    <source>
        <dbReference type="Proteomes" id="UP000265618"/>
    </source>
</evidence>
<dbReference type="Proteomes" id="UP000265618">
    <property type="component" value="Unassembled WGS sequence"/>
</dbReference>
<keyword evidence="2" id="KW-1185">Reference proteome</keyword>
<feature type="non-terminal residue" evidence="1">
    <location>
        <position position="26"/>
    </location>
</feature>
<proteinExistence type="predicted"/>
<gene>
    <name evidence="1" type="ORF">KIPB_012785</name>
</gene>
<sequence length="26" mass="2877">MSSSTSTSDPSYNVDEWREAAFLAPK</sequence>
<protein>
    <submittedName>
        <fullName evidence="1">Uncharacterized protein</fullName>
    </submittedName>
</protein>
<comment type="caution">
    <text evidence="1">The sequence shown here is derived from an EMBL/GenBank/DDBJ whole genome shotgun (WGS) entry which is preliminary data.</text>
</comment>
<organism evidence="1 2">
    <name type="scientific">Kipferlia bialata</name>
    <dbReference type="NCBI Taxonomy" id="797122"/>
    <lineage>
        <taxon>Eukaryota</taxon>
        <taxon>Metamonada</taxon>
        <taxon>Carpediemonas-like organisms</taxon>
        <taxon>Kipferlia</taxon>
    </lineage>
</organism>
<evidence type="ECO:0000313" key="1">
    <source>
        <dbReference type="EMBL" id="GCA63987.1"/>
    </source>
</evidence>
<dbReference type="AlphaFoldDB" id="A0A391NRP0"/>
<name>A0A391NRP0_9EUKA</name>
<dbReference type="EMBL" id="BDIP01005783">
    <property type="protein sequence ID" value="GCA63987.1"/>
    <property type="molecule type" value="Genomic_DNA"/>
</dbReference>
<accession>A0A391NRP0</accession>
<reference evidence="1 2" key="1">
    <citation type="journal article" date="2018" name="PLoS ONE">
        <title>The draft genome of Kipferlia bialata reveals reductive genome evolution in fornicate parasites.</title>
        <authorList>
            <person name="Tanifuji G."/>
            <person name="Takabayashi S."/>
            <person name="Kume K."/>
            <person name="Takagi M."/>
            <person name="Nakayama T."/>
            <person name="Kamikawa R."/>
            <person name="Inagaki Y."/>
            <person name="Hashimoto T."/>
        </authorList>
    </citation>
    <scope>NUCLEOTIDE SEQUENCE [LARGE SCALE GENOMIC DNA]</scope>
    <source>
        <strain evidence="1">NY0173</strain>
    </source>
</reference>